<dbReference type="InterPro" id="IPR023074">
    <property type="entry name" value="HMG_CoA_Rdtase_cat_sf"/>
</dbReference>
<accession>A0A922N1N3</accession>
<organism evidence="4 5">
    <name type="scientific">Pyrenophora tritici-repentis</name>
    <dbReference type="NCBI Taxonomy" id="45151"/>
    <lineage>
        <taxon>Eukaryota</taxon>
        <taxon>Fungi</taxon>
        <taxon>Dikarya</taxon>
        <taxon>Ascomycota</taxon>
        <taxon>Pezizomycotina</taxon>
        <taxon>Dothideomycetes</taxon>
        <taxon>Pleosporomycetidae</taxon>
        <taxon>Pleosporales</taxon>
        <taxon>Pleosporineae</taxon>
        <taxon>Pleosporaceae</taxon>
        <taxon>Pyrenophora</taxon>
    </lineage>
</organism>
<sequence>MKTTSTVIAYVALLSGVLAIDFSGYSPQKGVQAEFEPFLKALVTAAEDPAATTEYTDYFTKDGMQTTLTIHCVGAAAITKCKNGFLPTDGSKKLIHYPTIVSIFDNNATATVYDSEGRIENTFVGGNCSQIQYKTRYTVLKTTEGENEPPNLTPKPQGQVYWYHDYVVIPTNVPSSIPCDSEKSSTAKRDLPRFVPSPLPALLPSQQRSKLAHAFCNILSPEQKREAMVTNGSRRVHVRVPDPNLKEAHANRRSGNVGHYKINSDATEMEHVQRPFLDKVTEITLDRSNRYHEDLGSVQNNLEVIAQNVCRCPGPPQQRHGSDPSTVSCKPPKAGVASRASKGSRHMLSARLSTSSSTTSTGDRFFETDAATQMGVGDFVIEGDMASDKKASWGNVKEPRGVQVLAWGGLSNVVCEEVLGCSSERLYTVWLSMREGQVRNGQFGSNVVAAMFITCGQDAVSVAEASWSHLTMEYNRETKSLKLSLFFLSLPVGVVGGGTGYAAQKASLELLKCHGPGMKRRLAGLTAAFALALDVSTCAAMASGTFTGNHKRLARGGRLAHRQSCEVVVETLFPLRRGRQDEAEIDVDTNTNTDTDTDTDTDTNTDTDTDADT</sequence>
<feature type="region of interest" description="Disordered" evidence="2">
    <location>
        <begin position="583"/>
        <end position="613"/>
    </location>
</feature>
<dbReference type="InterPro" id="IPR002202">
    <property type="entry name" value="HMG_CoA_Rdtase"/>
</dbReference>
<dbReference type="EC" id="1.1.1.34" evidence="1"/>
<feature type="compositionally biased region" description="Acidic residues" evidence="2">
    <location>
        <begin position="595"/>
        <end position="613"/>
    </location>
</feature>
<protein>
    <recommendedName>
        <fullName evidence="1">hydroxymethylglutaryl-CoA reductase (NADPH)</fullName>
        <ecNumber evidence="1">1.1.1.34</ecNumber>
    </recommendedName>
</protein>
<dbReference type="SUPFAM" id="SSF56542">
    <property type="entry name" value="Substrate-binding domain of HMG-CoA reductase"/>
    <property type="match status" value="1"/>
</dbReference>
<evidence type="ECO:0000256" key="3">
    <source>
        <dbReference type="SAM" id="SignalP"/>
    </source>
</evidence>
<dbReference type="AlphaFoldDB" id="A0A922N1N3"/>
<dbReference type="Proteomes" id="UP000249757">
    <property type="component" value="Unassembled WGS sequence"/>
</dbReference>
<dbReference type="PANTHER" id="PTHR10572">
    <property type="entry name" value="3-HYDROXY-3-METHYLGLUTARYL-COENZYME A REDUCTASE"/>
    <property type="match status" value="1"/>
</dbReference>
<name>A0A922N1N3_9PLEO</name>
<dbReference type="PANTHER" id="PTHR10572:SF24">
    <property type="entry name" value="3-HYDROXY-3-METHYLGLUTARYL-COENZYME A REDUCTASE"/>
    <property type="match status" value="1"/>
</dbReference>
<evidence type="ECO:0000256" key="2">
    <source>
        <dbReference type="SAM" id="MobiDB-lite"/>
    </source>
</evidence>
<dbReference type="PROSITE" id="PS50065">
    <property type="entry name" value="HMG_COA_REDUCTASE_4"/>
    <property type="match status" value="1"/>
</dbReference>
<evidence type="ECO:0000256" key="1">
    <source>
        <dbReference type="ARBA" id="ARBA00012999"/>
    </source>
</evidence>
<feature type="chain" id="PRO_5037183283" description="hydroxymethylglutaryl-CoA reductase (NADPH)" evidence="3">
    <location>
        <begin position="20"/>
        <end position="613"/>
    </location>
</feature>
<dbReference type="InterPro" id="IPR009029">
    <property type="entry name" value="HMG_CoA_Rdtase_sub-bd_dom_sf"/>
</dbReference>
<gene>
    <name evidence="4" type="ORF">Ptr86124_013034</name>
</gene>
<keyword evidence="5" id="KW-1185">Reference proteome</keyword>
<dbReference type="EMBL" id="NRDI02000029">
    <property type="protein sequence ID" value="KAI1508112.1"/>
    <property type="molecule type" value="Genomic_DNA"/>
</dbReference>
<dbReference type="PROSITE" id="PS00318">
    <property type="entry name" value="HMG_COA_REDUCTASE_2"/>
    <property type="match status" value="1"/>
</dbReference>
<dbReference type="InterPro" id="IPR023076">
    <property type="entry name" value="HMG_CoA_Rdtase_CS"/>
</dbReference>
<evidence type="ECO:0000313" key="4">
    <source>
        <dbReference type="EMBL" id="KAI1508112.1"/>
    </source>
</evidence>
<reference evidence="5" key="1">
    <citation type="journal article" date="2022" name="Microb. Genom.">
        <title>A global pangenome for the wheat fungal pathogen Pyrenophora tritici-repentis and prediction of effector protein structural homology.</title>
        <authorList>
            <person name="Moolhuijzen P.M."/>
            <person name="See P.T."/>
            <person name="Shi G."/>
            <person name="Powell H.R."/>
            <person name="Cockram J."/>
            <person name="Jorgensen L.N."/>
            <person name="Benslimane H."/>
            <person name="Strelkov S.E."/>
            <person name="Turner J."/>
            <person name="Liu Z."/>
            <person name="Moffat C.S."/>
        </authorList>
    </citation>
    <scope>NUCLEOTIDE SEQUENCE [LARGE SCALE GENOMIC DNA]</scope>
</reference>
<proteinExistence type="predicted"/>
<dbReference type="GO" id="GO:0015936">
    <property type="term" value="P:coenzyme A metabolic process"/>
    <property type="evidence" value="ECO:0007669"/>
    <property type="project" value="InterPro"/>
</dbReference>
<keyword evidence="3" id="KW-0732">Signal</keyword>
<dbReference type="GO" id="GO:0004420">
    <property type="term" value="F:hydroxymethylglutaryl-CoA reductase (NADPH) activity"/>
    <property type="evidence" value="ECO:0007669"/>
    <property type="project" value="UniProtKB-EC"/>
</dbReference>
<dbReference type="Pfam" id="PF00368">
    <property type="entry name" value="HMG-CoA_red"/>
    <property type="match status" value="1"/>
</dbReference>
<evidence type="ECO:0000313" key="5">
    <source>
        <dbReference type="Proteomes" id="UP000249757"/>
    </source>
</evidence>
<feature type="signal peptide" evidence="3">
    <location>
        <begin position="1"/>
        <end position="19"/>
    </location>
</feature>
<dbReference type="Gene3D" id="3.90.770.10">
    <property type="entry name" value="3-hydroxy-3-methylglutaryl-coenzyme A Reductase, Chain A, domain 2"/>
    <property type="match status" value="1"/>
</dbReference>
<feature type="region of interest" description="Disordered" evidence="2">
    <location>
        <begin position="315"/>
        <end position="361"/>
    </location>
</feature>
<comment type="caution">
    <text evidence="4">The sequence shown here is derived from an EMBL/GenBank/DDBJ whole genome shotgun (WGS) entry which is preliminary data.</text>
</comment>